<dbReference type="GO" id="GO:0051539">
    <property type="term" value="F:4 iron, 4 sulfur cluster binding"/>
    <property type="evidence" value="ECO:0007669"/>
    <property type="project" value="UniProtKB-UniRule"/>
</dbReference>
<dbReference type="eggNOG" id="KOG2267">
    <property type="taxonomic scope" value="Eukaryota"/>
</dbReference>
<evidence type="ECO:0000256" key="9">
    <source>
        <dbReference type="ARBA" id="ARBA00023125"/>
    </source>
</evidence>
<evidence type="ECO:0000313" key="15">
    <source>
        <dbReference type="EnsemblMetazoa" id="HelroP76894"/>
    </source>
</evidence>
<dbReference type="HOGENOM" id="CLU_026253_2_0_1"/>
<keyword evidence="7 10" id="KW-0408">Iron</keyword>
<dbReference type="Gene3D" id="1.20.930.80">
    <property type="match status" value="1"/>
</dbReference>
<dbReference type="FunCoup" id="T1G2Q7">
    <property type="interactions" value="1190"/>
</dbReference>
<dbReference type="InterPro" id="IPR007238">
    <property type="entry name" value="DNA_primase_lsu_euk/arc"/>
</dbReference>
<evidence type="ECO:0000313" key="16">
    <source>
        <dbReference type="Proteomes" id="UP000015101"/>
    </source>
</evidence>
<evidence type="ECO:0000256" key="1">
    <source>
        <dbReference type="ARBA" id="ARBA00010564"/>
    </source>
</evidence>
<dbReference type="PANTHER" id="PTHR10537:SF3">
    <property type="entry name" value="DNA PRIMASE LARGE SUBUNIT"/>
    <property type="match status" value="1"/>
</dbReference>
<comment type="similarity">
    <text evidence="1 10">Belongs to the eukaryotic-type primase large subunit family.</text>
</comment>
<evidence type="ECO:0000256" key="8">
    <source>
        <dbReference type="ARBA" id="ARBA00023014"/>
    </source>
</evidence>
<dbReference type="KEGG" id="hro:HELRODRAFT_76894"/>
<accession>T1G2Q7</accession>
<dbReference type="GO" id="GO:0003677">
    <property type="term" value="F:DNA binding"/>
    <property type="evidence" value="ECO:0007669"/>
    <property type="project" value="UniProtKB-UniRule"/>
</dbReference>
<comment type="cofactor">
    <cofactor evidence="10">
        <name>[4Fe-4S] cluster</name>
        <dbReference type="ChEBI" id="CHEBI:49883"/>
    </cofactor>
    <text evidence="10">Binds 1 [4Fe-4S] cluster.</text>
</comment>
<keyword evidence="6 10" id="KW-0479">Metal-binding</keyword>
<feature type="binding site" evidence="11">
    <location>
        <position position="390"/>
    </location>
    <ligand>
        <name>[4Fe-4S] cluster</name>
        <dbReference type="ChEBI" id="CHEBI:49883"/>
    </ligand>
</feature>
<dbReference type="InterPro" id="IPR016558">
    <property type="entry name" value="DNA_primase_lsu_euk"/>
</dbReference>
<evidence type="ECO:0000256" key="7">
    <source>
        <dbReference type="ARBA" id="ARBA00023004"/>
    </source>
</evidence>
<dbReference type="EMBL" id="KB096275">
    <property type="protein sequence ID" value="ESO06820.1"/>
    <property type="molecule type" value="Genomic_DNA"/>
</dbReference>
<name>T1G2Q7_HELRO</name>
<keyword evidence="12" id="KW-0812">Transmembrane</keyword>
<dbReference type="OrthoDB" id="421393at2759"/>
<sequence>MDFNSKKKRRNLQQLSKQPDLTQPLFFYTTPPTEVLSLQLFEEYAHDRLKVLKAVEKVGLQFIKGSQEYQDALRNELKAISKDSTLQNVFLKVYDNSDTSIRLKDNTSHFILRLAYCKTEDLRRWFINQEMDLFRFRFQLLQEKQIEEFFHYNSLNYKPISHEEKEELRDRLIDGTAGLNVNHFHSTNFYKIHFTEVLELVKSMRAYLKGGYVYVPQPELVVGVANLFRAQLSKDLAVLSRTLYRISDEPRLTTMLSNISQKYMGSEYSNQHQSGGRVTADMVDGLCKTSFPLCMQELHRSLKDQHHLKYFGRLQYGLFLKGIGLDLEEALNFWRKEFLKSMDADKFYKQYAYGIRYNYGKEGKRVSFSAYSCMKIITTNQPGVGDHHGCPFRHSDVDVLRQKLKLMMISSDGVNEITNLAKQGQCQLACGRLFELKHETNFRYVTNHPNQYFDDSQKLASGNSLADHTEASRNFKGQLFHLISFFLLLSFYLIFI</sequence>
<feature type="binding site" evidence="11">
    <location>
        <position position="294"/>
    </location>
    <ligand>
        <name>[4Fe-4S] cluster</name>
        <dbReference type="ChEBI" id="CHEBI:49883"/>
    </ligand>
</feature>
<gene>
    <name evidence="15" type="primary">20215355</name>
    <name evidence="14" type="ORF">HELRODRAFT_76894</name>
</gene>
<dbReference type="CDD" id="cd07322">
    <property type="entry name" value="PriL_PriS_Eukaryotic"/>
    <property type="match status" value="1"/>
</dbReference>
<dbReference type="STRING" id="6412.T1G2Q7"/>
<evidence type="ECO:0000313" key="14">
    <source>
        <dbReference type="EMBL" id="ESO06820.1"/>
    </source>
</evidence>
<keyword evidence="9 10" id="KW-0238">DNA-binding</keyword>
<keyword evidence="8 10" id="KW-0411">Iron-sulfur</keyword>
<keyword evidence="4 10" id="KW-0639">Primosome</keyword>
<dbReference type="PANTHER" id="PTHR10537">
    <property type="entry name" value="DNA PRIMASE LARGE SUBUNIT"/>
    <property type="match status" value="1"/>
</dbReference>
<dbReference type="PIRSF" id="PIRSF009449">
    <property type="entry name" value="DNA_primase_large_subunit"/>
    <property type="match status" value="1"/>
</dbReference>
<dbReference type="AlphaFoldDB" id="T1G2Q7"/>
<feature type="binding site" evidence="11">
    <location>
        <position position="373"/>
    </location>
    <ligand>
        <name>[4Fe-4S] cluster</name>
        <dbReference type="ChEBI" id="CHEBI:49883"/>
    </ligand>
</feature>
<dbReference type="EMBL" id="AMQM01003694">
    <property type="status" value="NOT_ANNOTATED_CDS"/>
    <property type="molecule type" value="Genomic_DNA"/>
</dbReference>
<dbReference type="EnsemblMetazoa" id="HelroT76894">
    <property type="protein sequence ID" value="HelroP76894"/>
    <property type="gene ID" value="HelroG76894"/>
</dbReference>
<feature type="transmembrane region" description="Helical" evidence="12">
    <location>
        <begin position="479"/>
        <end position="495"/>
    </location>
</feature>
<proteinExistence type="inferred from homology"/>
<dbReference type="InterPro" id="IPR058560">
    <property type="entry name" value="DNA_primase_C"/>
</dbReference>
<dbReference type="Pfam" id="PF26466">
    <property type="entry name" value="DNA_primase_lrg_N"/>
    <property type="match status" value="1"/>
</dbReference>
<evidence type="ECO:0000256" key="10">
    <source>
        <dbReference type="PIRNR" id="PIRNR009449"/>
    </source>
</evidence>
<evidence type="ECO:0000256" key="3">
    <source>
        <dbReference type="ARBA" id="ARBA00022485"/>
    </source>
</evidence>
<dbReference type="Proteomes" id="UP000015101">
    <property type="component" value="Unassembled WGS sequence"/>
</dbReference>
<organism evidence="15 16">
    <name type="scientific">Helobdella robusta</name>
    <name type="common">Californian leech</name>
    <dbReference type="NCBI Taxonomy" id="6412"/>
    <lineage>
        <taxon>Eukaryota</taxon>
        <taxon>Metazoa</taxon>
        <taxon>Spiralia</taxon>
        <taxon>Lophotrochozoa</taxon>
        <taxon>Annelida</taxon>
        <taxon>Clitellata</taxon>
        <taxon>Hirudinea</taxon>
        <taxon>Rhynchobdellida</taxon>
        <taxon>Glossiphoniidae</taxon>
        <taxon>Helobdella</taxon>
    </lineage>
</organism>
<reference evidence="16" key="1">
    <citation type="submission" date="2012-12" db="EMBL/GenBank/DDBJ databases">
        <authorList>
            <person name="Hellsten U."/>
            <person name="Grimwood J."/>
            <person name="Chapman J.A."/>
            <person name="Shapiro H."/>
            <person name="Aerts A."/>
            <person name="Otillar R.P."/>
            <person name="Terry A.Y."/>
            <person name="Boore J.L."/>
            <person name="Simakov O."/>
            <person name="Marletaz F."/>
            <person name="Cho S.-J."/>
            <person name="Edsinger-Gonzales E."/>
            <person name="Havlak P."/>
            <person name="Kuo D.-H."/>
            <person name="Larsson T."/>
            <person name="Lv J."/>
            <person name="Arendt D."/>
            <person name="Savage R."/>
            <person name="Osoegawa K."/>
            <person name="de Jong P."/>
            <person name="Lindberg D.R."/>
            <person name="Seaver E.C."/>
            <person name="Weisblat D.A."/>
            <person name="Putnam N.H."/>
            <person name="Grigoriev I.V."/>
            <person name="Rokhsar D.S."/>
        </authorList>
    </citation>
    <scope>NUCLEOTIDE SEQUENCE</scope>
</reference>
<dbReference type="InParanoid" id="T1G2Q7"/>
<dbReference type="GeneID" id="20215355"/>
<evidence type="ECO:0000256" key="12">
    <source>
        <dbReference type="SAM" id="Phobius"/>
    </source>
</evidence>
<keyword evidence="12" id="KW-1133">Transmembrane helix</keyword>
<evidence type="ECO:0000256" key="11">
    <source>
        <dbReference type="PIRSR" id="PIRSR009449-1"/>
    </source>
</evidence>
<keyword evidence="5 10" id="KW-0235">DNA replication</keyword>
<dbReference type="Pfam" id="PF04104">
    <property type="entry name" value="DNA_primase_lrg"/>
    <property type="match status" value="1"/>
</dbReference>
<reference evidence="15" key="3">
    <citation type="submission" date="2015-06" db="UniProtKB">
        <authorList>
            <consortium name="EnsemblMetazoa"/>
        </authorList>
    </citation>
    <scope>IDENTIFICATION</scope>
</reference>
<evidence type="ECO:0000256" key="2">
    <source>
        <dbReference type="ARBA" id="ARBA00019038"/>
    </source>
</evidence>
<evidence type="ECO:0000256" key="4">
    <source>
        <dbReference type="ARBA" id="ARBA00022515"/>
    </source>
</evidence>
<dbReference type="OMA" id="RINYKPW"/>
<evidence type="ECO:0000256" key="6">
    <source>
        <dbReference type="ARBA" id="ARBA00022723"/>
    </source>
</evidence>
<feature type="domain" description="DNA primase large subunit C-terminal" evidence="13">
    <location>
        <begin position="287"/>
        <end position="453"/>
    </location>
</feature>
<dbReference type="CTD" id="20215355"/>
<dbReference type="GO" id="GO:0006270">
    <property type="term" value="P:DNA replication initiation"/>
    <property type="evidence" value="ECO:0000318"/>
    <property type="project" value="GO_Central"/>
</dbReference>
<evidence type="ECO:0000256" key="5">
    <source>
        <dbReference type="ARBA" id="ARBA00022705"/>
    </source>
</evidence>
<keyword evidence="12" id="KW-0472">Membrane</keyword>
<dbReference type="FunFam" id="1.20.930.80:FF:000002">
    <property type="entry name" value="DNA primase large subunit"/>
    <property type="match status" value="1"/>
</dbReference>
<dbReference type="GO" id="GO:0006269">
    <property type="term" value="P:DNA replication, synthesis of primer"/>
    <property type="evidence" value="ECO:0000318"/>
    <property type="project" value="GO_Central"/>
</dbReference>
<feature type="binding site" evidence="11">
    <location>
        <position position="430"/>
    </location>
    <ligand>
        <name>[4Fe-4S] cluster</name>
        <dbReference type="ChEBI" id="CHEBI:49883"/>
    </ligand>
</feature>
<dbReference type="RefSeq" id="XP_009014916.1">
    <property type="nucleotide sequence ID" value="XM_009016668.1"/>
</dbReference>
<keyword evidence="16" id="KW-1185">Reference proteome</keyword>
<keyword evidence="3 10" id="KW-0004">4Fe-4S</keyword>
<comment type="function">
    <text evidence="10">DNA primase is the polymerase that synthesizes small RNA primers for the Okazaki fragments made during discontinuous DNA replication.</text>
</comment>
<reference evidence="14 16" key="2">
    <citation type="journal article" date="2013" name="Nature">
        <title>Insights into bilaterian evolution from three spiralian genomes.</title>
        <authorList>
            <person name="Simakov O."/>
            <person name="Marletaz F."/>
            <person name="Cho S.J."/>
            <person name="Edsinger-Gonzales E."/>
            <person name="Havlak P."/>
            <person name="Hellsten U."/>
            <person name="Kuo D.H."/>
            <person name="Larsson T."/>
            <person name="Lv J."/>
            <person name="Arendt D."/>
            <person name="Savage R."/>
            <person name="Osoegawa K."/>
            <person name="de Jong P."/>
            <person name="Grimwood J."/>
            <person name="Chapman J.A."/>
            <person name="Shapiro H."/>
            <person name="Aerts A."/>
            <person name="Otillar R.P."/>
            <person name="Terry A.Y."/>
            <person name="Boore J.L."/>
            <person name="Grigoriev I.V."/>
            <person name="Lindberg D.R."/>
            <person name="Seaver E.C."/>
            <person name="Weisblat D.A."/>
            <person name="Putnam N.H."/>
            <person name="Rokhsar D.S."/>
        </authorList>
    </citation>
    <scope>NUCLEOTIDE SEQUENCE</scope>
</reference>
<protein>
    <recommendedName>
        <fullName evidence="2 10">DNA primase large subunit</fullName>
    </recommendedName>
</protein>
<evidence type="ECO:0000259" key="13">
    <source>
        <dbReference type="Pfam" id="PF04104"/>
    </source>
</evidence>
<dbReference type="SUPFAM" id="SSF140914">
    <property type="entry name" value="PriB N-terminal domain-like"/>
    <property type="match status" value="1"/>
</dbReference>
<dbReference type="GO" id="GO:0046872">
    <property type="term" value="F:metal ion binding"/>
    <property type="evidence" value="ECO:0007669"/>
    <property type="project" value="UniProtKB-UniRule"/>
</dbReference>
<dbReference type="GO" id="GO:0005658">
    <property type="term" value="C:alpha DNA polymerase:primase complex"/>
    <property type="evidence" value="ECO:0000318"/>
    <property type="project" value="GO_Central"/>
</dbReference>